<dbReference type="EMBL" id="CP032134">
    <property type="protein sequence ID" value="AXY56250.1"/>
    <property type="molecule type" value="Genomic_DNA"/>
</dbReference>
<keyword evidence="1" id="KW-1133">Transmembrane helix</keyword>
<evidence type="ECO:0000256" key="1">
    <source>
        <dbReference type="SAM" id="Phobius"/>
    </source>
</evidence>
<dbReference type="KEGG" id="achi:CDG60_06495"/>
<evidence type="ECO:0008006" key="4">
    <source>
        <dbReference type="Google" id="ProtNLM"/>
    </source>
</evidence>
<accession>A0A3B7LTS0</accession>
<feature type="transmembrane region" description="Helical" evidence="1">
    <location>
        <begin position="100"/>
        <end position="118"/>
    </location>
</feature>
<evidence type="ECO:0000313" key="3">
    <source>
        <dbReference type="Proteomes" id="UP000263753"/>
    </source>
</evidence>
<dbReference type="Proteomes" id="UP000263753">
    <property type="component" value="Chromosome"/>
</dbReference>
<feature type="transmembrane region" description="Helical" evidence="1">
    <location>
        <begin position="7"/>
        <end position="25"/>
    </location>
</feature>
<keyword evidence="1" id="KW-0812">Transmembrane</keyword>
<gene>
    <name evidence="2" type="ORF">CDG60_06495</name>
</gene>
<sequence>MLVDTRLSWPVVVIIVFCFIFPFLADWHIPLFDGMLVRSVEDIQAILLLFFAGFSFFYIKPFALAEGKKQFWLWAVLWWVLLFGRSTSWGRDYFPEVPRIYFHILSVLFIAPVVFMLFSSALRSEIAIKFRTSAVPVWAFMLAVAGLIISDGVEHGRFFHSVFLHDLSYKDLIEELYEFPLILGLFMVTFQLMKNEVQAAHSVVNEQQQEMKPAGKA</sequence>
<reference evidence="3" key="1">
    <citation type="submission" date="2018-09" db="EMBL/GenBank/DDBJ databases">
        <title>The complete genome of Acinetobacter sp. strain WCHAc010005.</title>
        <authorList>
            <person name="Hu Y."/>
            <person name="Long H."/>
            <person name="Feng Y."/>
            <person name="Zong Z."/>
        </authorList>
    </citation>
    <scope>NUCLEOTIDE SEQUENCE [LARGE SCALE GENOMIC DNA]</scope>
    <source>
        <strain evidence="3">WCHAc010005</strain>
    </source>
</reference>
<organism evidence="2 3">
    <name type="scientific">Acinetobacter chinensis</name>
    <dbReference type="NCBI Taxonomy" id="2004650"/>
    <lineage>
        <taxon>Bacteria</taxon>
        <taxon>Pseudomonadati</taxon>
        <taxon>Pseudomonadota</taxon>
        <taxon>Gammaproteobacteria</taxon>
        <taxon>Moraxellales</taxon>
        <taxon>Moraxellaceae</taxon>
        <taxon>Acinetobacter</taxon>
    </lineage>
</organism>
<feature type="transmembrane region" description="Helical" evidence="1">
    <location>
        <begin position="71"/>
        <end position="88"/>
    </location>
</feature>
<keyword evidence="1" id="KW-0472">Membrane</keyword>
<dbReference type="AlphaFoldDB" id="A0A3B7LTS0"/>
<name>A0A3B7LTS0_9GAMM</name>
<evidence type="ECO:0000313" key="2">
    <source>
        <dbReference type="EMBL" id="AXY56250.1"/>
    </source>
</evidence>
<dbReference type="RefSeq" id="WP_087511186.1">
    <property type="nucleotide sequence ID" value="NZ_CP032134.1"/>
</dbReference>
<feature type="transmembrane region" description="Helical" evidence="1">
    <location>
        <begin position="130"/>
        <end position="149"/>
    </location>
</feature>
<proteinExistence type="predicted"/>
<feature type="transmembrane region" description="Helical" evidence="1">
    <location>
        <begin position="45"/>
        <end position="64"/>
    </location>
</feature>
<protein>
    <recommendedName>
        <fullName evidence="4">Nitric oxide reductase</fullName>
    </recommendedName>
</protein>